<dbReference type="SUPFAM" id="SSF56436">
    <property type="entry name" value="C-type lectin-like"/>
    <property type="match status" value="1"/>
</dbReference>
<evidence type="ECO:0000256" key="2">
    <source>
        <dbReference type="SAM" id="Coils"/>
    </source>
</evidence>
<evidence type="ECO:0000313" key="5">
    <source>
        <dbReference type="EMBL" id="KAG7313937.1"/>
    </source>
</evidence>
<dbReference type="PANTHER" id="PTHR22803">
    <property type="entry name" value="MANNOSE, PHOSPHOLIPASE, LECTIN RECEPTOR RELATED"/>
    <property type="match status" value="1"/>
</dbReference>
<organism evidence="5 6">
    <name type="scientific">Hemibagrus wyckioides</name>
    <dbReference type="NCBI Taxonomy" id="337641"/>
    <lineage>
        <taxon>Eukaryota</taxon>
        <taxon>Metazoa</taxon>
        <taxon>Chordata</taxon>
        <taxon>Craniata</taxon>
        <taxon>Vertebrata</taxon>
        <taxon>Euteleostomi</taxon>
        <taxon>Actinopterygii</taxon>
        <taxon>Neopterygii</taxon>
        <taxon>Teleostei</taxon>
        <taxon>Ostariophysi</taxon>
        <taxon>Siluriformes</taxon>
        <taxon>Bagridae</taxon>
        <taxon>Hemibagrus</taxon>
    </lineage>
</organism>
<dbReference type="Pfam" id="PF00059">
    <property type="entry name" value="Lectin_C"/>
    <property type="match status" value="1"/>
</dbReference>
<evidence type="ECO:0000256" key="1">
    <source>
        <dbReference type="ARBA" id="ARBA00022734"/>
    </source>
</evidence>
<dbReference type="InterPro" id="IPR050111">
    <property type="entry name" value="C-type_lectin/snaclec_domain"/>
</dbReference>
<dbReference type="PROSITE" id="PS50041">
    <property type="entry name" value="C_TYPE_LECTIN_2"/>
    <property type="match status" value="1"/>
</dbReference>
<dbReference type="EMBL" id="JAHKSW010000029">
    <property type="protein sequence ID" value="KAG7313937.1"/>
    <property type="molecule type" value="Genomic_DNA"/>
</dbReference>
<dbReference type="InterPro" id="IPR033989">
    <property type="entry name" value="CD209-like_CTLD"/>
</dbReference>
<dbReference type="InterPro" id="IPR001304">
    <property type="entry name" value="C-type_lectin-like"/>
</dbReference>
<feature type="coiled-coil region" evidence="2">
    <location>
        <begin position="74"/>
        <end position="129"/>
    </location>
</feature>
<keyword evidence="6" id="KW-1185">Reference proteome</keyword>
<protein>
    <recommendedName>
        <fullName evidence="4">C-type lectin domain-containing protein</fullName>
    </recommendedName>
</protein>
<keyword evidence="3" id="KW-1133">Transmembrane helix</keyword>
<sequence length="268" mass="31087">MSELASDYVNYTERRGQHMEKKVEITTNIKKSTQTGHTAGGPAGGRSFRLTAVCVLLLLYVLLLIAVTVLWVKYNNLNREKDQLQISNNNLNIEKDQLQSNLNHMKNEKKQLQFQKDQLLWHRDELQQERSILQIALLKLGWRFFSPRIYTISTEKKSWEESRQDCIKKEADLVIINSREEQEFISKYFNGTEAWIGLTDSVTEGQFKWVDGSQLTTKFWWEGEPNDFGQKEDCVITGFKNAKSNISSWADFSCDRAVAGICEMKLFN</sequence>
<evidence type="ECO:0000259" key="4">
    <source>
        <dbReference type="PROSITE" id="PS50041"/>
    </source>
</evidence>
<dbReference type="InterPro" id="IPR016186">
    <property type="entry name" value="C-type_lectin-like/link_sf"/>
</dbReference>
<proteinExistence type="predicted"/>
<evidence type="ECO:0000313" key="6">
    <source>
        <dbReference type="Proteomes" id="UP000824219"/>
    </source>
</evidence>
<dbReference type="Gene3D" id="3.10.100.10">
    <property type="entry name" value="Mannose-Binding Protein A, subunit A"/>
    <property type="match status" value="1"/>
</dbReference>
<dbReference type="Gene3D" id="1.20.5.1000">
    <property type="entry name" value="arf6 gtpase in complex with a specific effector, jip4"/>
    <property type="match status" value="1"/>
</dbReference>
<dbReference type="SMART" id="SM00034">
    <property type="entry name" value="CLECT"/>
    <property type="match status" value="1"/>
</dbReference>
<feature type="transmembrane region" description="Helical" evidence="3">
    <location>
        <begin position="50"/>
        <end position="72"/>
    </location>
</feature>
<keyword evidence="2" id="KW-0175">Coiled coil</keyword>
<feature type="domain" description="C-type lectin" evidence="4">
    <location>
        <begin position="145"/>
        <end position="263"/>
    </location>
</feature>
<keyword evidence="3" id="KW-0812">Transmembrane</keyword>
<dbReference type="CDD" id="cd03590">
    <property type="entry name" value="CLECT_DC-SIGN_like"/>
    <property type="match status" value="1"/>
</dbReference>
<dbReference type="GO" id="GO:0030246">
    <property type="term" value="F:carbohydrate binding"/>
    <property type="evidence" value="ECO:0007669"/>
    <property type="project" value="UniProtKB-KW"/>
</dbReference>
<comment type="caution">
    <text evidence="5">The sequence shown here is derived from an EMBL/GenBank/DDBJ whole genome shotgun (WGS) entry which is preliminary data.</text>
</comment>
<evidence type="ECO:0000256" key="3">
    <source>
        <dbReference type="SAM" id="Phobius"/>
    </source>
</evidence>
<dbReference type="OrthoDB" id="2142683at2759"/>
<name>A0A9D3N3Y0_9TELE</name>
<dbReference type="InterPro" id="IPR016187">
    <property type="entry name" value="CTDL_fold"/>
</dbReference>
<keyword evidence="3" id="KW-0472">Membrane</keyword>
<dbReference type="Proteomes" id="UP000824219">
    <property type="component" value="Linkage Group LG29"/>
</dbReference>
<reference evidence="5 6" key="1">
    <citation type="submission" date="2021-06" db="EMBL/GenBank/DDBJ databases">
        <title>Chromosome-level genome assembly of the red-tail catfish (Hemibagrus wyckioides).</title>
        <authorList>
            <person name="Shao F."/>
        </authorList>
    </citation>
    <scope>NUCLEOTIDE SEQUENCE [LARGE SCALE GENOMIC DNA]</scope>
    <source>
        <strain evidence="5">EC202008001</strain>
        <tissue evidence="5">Blood</tissue>
    </source>
</reference>
<dbReference type="AlphaFoldDB" id="A0A9D3N3Y0"/>
<keyword evidence="1" id="KW-0430">Lectin</keyword>
<accession>A0A9D3N3Y0</accession>
<gene>
    <name evidence="5" type="ORF">KOW79_022433</name>
</gene>